<accession>A0A841RG80</accession>
<dbReference type="Proteomes" id="UP000587760">
    <property type="component" value="Unassembled WGS sequence"/>
</dbReference>
<dbReference type="Pfam" id="PF02579">
    <property type="entry name" value="Nitro_FeMo-Co"/>
    <property type="match status" value="1"/>
</dbReference>
<evidence type="ECO:0000313" key="3">
    <source>
        <dbReference type="Proteomes" id="UP000587760"/>
    </source>
</evidence>
<dbReference type="AlphaFoldDB" id="A0A841RG80"/>
<dbReference type="InterPro" id="IPR036105">
    <property type="entry name" value="DiNase_FeMo-co_biosyn_sf"/>
</dbReference>
<comment type="caution">
    <text evidence="2">The sequence shown here is derived from an EMBL/GenBank/DDBJ whole genome shotgun (WGS) entry which is preliminary data.</text>
</comment>
<dbReference type="PANTHER" id="PTHR42983:SF1">
    <property type="entry name" value="IRON-MOLYBDENUM PROTEIN"/>
    <property type="match status" value="1"/>
</dbReference>
<organism evidence="2 3">
    <name type="scientific">Spirochaeta isovalerica</name>
    <dbReference type="NCBI Taxonomy" id="150"/>
    <lineage>
        <taxon>Bacteria</taxon>
        <taxon>Pseudomonadati</taxon>
        <taxon>Spirochaetota</taxon>
        <taxon>Spirochaetia</taxon>
        <taxon>Spirochaetales</taxon>
        <taxon>Spirochaetaceae</taxon>
        <taxon>Spirochaeta</taxon>
    </lineage>
</organism>
<evidence type="ECO:0000313" key="2">
    <source>
        <dbReference type="EMBL" id="MBB6481789.1"/>
    </source>
</evidence>
<dbReference type="SUPFAM" id="SSF53146">
    <property type="entry name" value="Nitrogenase accessory factor-like"/>
    <property type="match status" value="1"/>
</dbReference>
<evidence type="ECO:0000259" key="1">
    <source>
        <dbReference type="Pfam" id="PF02579"/>
    </source>
</evidence>
<dbReference type="InterPro" id="IPR003731">
    <property type="entry name" value="Di-Nase_FeMo-co_biosynth"/>
</dbReference>
<name>A0A841RG80_9SPIO</name>
<protein>
    <submittedName>
        <fullName evidence="2">Putative Fe-Mo cluster-binding NifX family protein</fullName>
    </submittedName>
</protein>
<keyword evidence="3" id="KW-1185">Reference proteome</keyword>
<dbReference type="EMBL" id="JACHGJ010000008">
    <property type="protein sequence ID" value="MBB6481789.1"/>
    <property type="molecule type" value="Genomic_DNA"/>
</dbReference>
<dbReference type="RefSeq" id="WP_184748027.1">
    <property type="nucleotide sequence ID" value="NZ_JACHGJ010000008.1"/>
</dbReference>
<dbReference type="Gene3D" id="3.30.420.130">
    <property type="entry name" value="Dinitrogenase iron-molybdenum cofactor biosynthesis domain"/>
    <property type="match status" value="1"/>
</dbReference>
<reference evidence="2 3" key="1">
    <citation type="submission" date="2020-08" db="EMBL/GenBank/DDBJ databases">
        <title>Genomic Encyclopedia of Type Strains, Phase IV (KMG-IV): sequencing the most valuable type-strain genomes for metagenomic binning, comparative biology and taxonomic classification.</title>
        <authorList>
            <person name="Goeker M."/>
        </authorList>
    </citation>
    <scope>NUCLEOTIDE SEQUENCE [LARGE SCALE GENOMIC DNA]</scope>
    <source>
        <strain evidence="2 3">DSM 2461</strain>
    </source>
</reference>
<proteinExistence type="predicted"/>
<feature type="domain" description="Dinitrogenase iron-molybdenum cofactor biosynthesis" evidence="1">
    <location>
        <begin position="13"/>
        <end position="103"/>
    </location>
</feature>
<sequence>MNIAFCSTGCDLNSSVDERFGRTTNFLIYKTETGETTCIENRARTAKGGAGALAVQQLVDNNVSVIIAPEVGPQAMDALKKFNITAYNQQGASTVKEALDLWKEEKLSLIEEPGNKGLHKA</sequence>
<dbReference type="PANTHER" id="PTHR42983">
    <property type="entry name" value="DINITROGENASE IRON-MOLYBDENUM COFACTOR PROTEIN-RELATED"/>
    <property type="match status" value="1"/>
</dbReference>
<gene>
    <name evidence="2" type="ORF">HNR50_003470</name>
</gene>